<dbReference type="Gene3D" id="3.40.50.1820">
    <property type="entry name" value="alpha/beta hydrolase"/>
    <property type="match status" value="1"/>
</dbReference>
<organism evidence="4 5">
    <name type="scientific">Heliocybe sulcata</name>
    <dbReference type="NCBI Taxonomy" id="5364"/>
    <lineage>
        <taxon>Eukaryota</taxon>
        <taxon>Fungi</taxon>
        <taxon>Dikarya</taxon>
        <taxon>Basidiomycota</taxon>
        <taxon>Agaricomycotina</taxon>
        <taxon>Agaricomycetes</taxon>
        <taxon>Gloeophyllales</taxon>
        <taxon>Gloeophyllaceae</taxon>
        <taxon>Heliocybe</taxon>
    </lineage>
</organism>
<evidence type="ECO:0000256" key="1">
    <source>
        <dbReference type="ARBA" id="ARBA00010088"/>
    </source>
</evidence>
<dbReference type="InterPro" id="IPR002410">
    <property type="entry name" value="Peptidase_S33"/>
</dbReference>
<dbReference type="OrthoDB" id="190201at2759"/>
<dbReference type="STRING" id="5364.A0A5C3NCD8"/>
<proteinExistence type="inferred from homology"/>
<dbReference type="PRINTS" id="PR00793">
    <property type="entry name" value="PROAMNOPTASE"/>
</dbReference>
<dbReference type="AlphaFoldDB" id="A0A5C3NCD8"/>
<dbReference type="PANTHER" id="PTHR43433">
    <property type="entry name" value="HYDROLASE, ALPHA/BETA FOLD FAMILY PROTEIN"/>
    <property type="match status" value="1"/>
</dbReference>
<keyword evidence="5" id="KW-1185">Reference proteome</keyword>
<dbReference type="NCBIfam" id="TIGR01250">
    <property type="entry name" value="pro_imino_pep_2"/>
    <property type="match status" value="1"/>
</dbReference>
<evidence type="ECO:0000256" key="2">
    <source>
        <dbReference type="ARBA" id="ARBA00022801"/>
    </source>
</evidence>
<evidence type="ECO:0000259" key="3">
    <source>
        <dbReference type="Pfam" id="PF00561"/>
    </source>
</evidence>
<evidence type="ECO:0000313" key="4">
    <source>
        <dbReference type="EMBL" id="TFK55499.1"/>
    </source>
</evidence>
<protein>
    <submittedName>
        <fullName evidence="4">Proline-specific peptidase</fullName>
    </submittedName>
</protein>
<comment type="similarity">
    <text evidence="1">Belongs to the peptidase S33 family.</text>
</comment>
<sequence>MRLSRIYSVLWRTTALSPFTRNLPVVSRLALTILPAAFLPGRSCASSNIDMPGTASPAVEGFAPFSHSGESFQTYYKVFGDLKTRTRAPLIALHGGPGLVHDYLVPFADLTSKNDIPVILYDQLGNGRSTHLKDKPPTFWTVDLFIDELVNLINHLGVHDGFNLVGHSWGGILASEFEVRRQPEGLKHMILTDSLAASSLWNKANGELWQAFPDDVKAGMAAGMSDPKAFHAALLHFHATHGCTVRPFPKEYTDTLDQVFGEKGDPTVAMSPVLKDWTIIDRLHLVRVPTFVINGANDISKDYVVAPFFEKIQKVKWVTFQKSTHSPFWEEREKYMQLVGDFLAL</sequence>
<dbReference type="InterPro" id="IPR029058">
    <property type="entry name" value="AB_hydrolase_fold"/>
</dbReference>
<dbReference type="GO" id="GO:0006508">
    <property type="term" value="P:proteolysis"/>
    <property type="evidence" value="ECO:0007669"/>
    <property type="project" value="InterPro"/>
</dbReference>
<name>A0A5C3NCD8_9AGAM</name>
<dbReference type="PANTHER" id="PTHR43433:SF5">
    <property type="entry name" value="AB HYDROLASE-1 DOMAIN-CONTAINING PROTEIN"/>
    <property type="match status" value="1"/>
</dbReference>
<reference evidence="4 5" key="1">
    <citation type="journal article" date="2019" name="Nat. Ecol. Evol.">
        <title>Megaphylogeny resolves global patterns of mushroom evolution.</title>
        <authorList>
            <person name="Varga T."/>
            <person name="Krizsan K."/>
            <person name="Foldi C."/>
            <person name="Dima B."/>
            <person name="Sanchez-Garcia M."/>
            <person name="Sanchez-Ramirez S."/>
            <person name="Szollosi G.J."/>
            <person name="Szarkandi J.G."/>
            <person name="Papp V."/>
            <person name="Albert L."/>
            <person name="Andreopoulos W."/>
            <person name="Angelini C."/>
            <person name="Antonin V."/>
            <person name="Barry K.W."/>
            <person name="Bougher N.L."/>
            <person name="Buchanan P."/>
            <person name="Buyck B."/>
            <person name="Bense V."/>
            <person name="Catcheside P."/>
            <person name="Chovatia M."/>
            <person name="Cooper J."/>
            <person name="Damon W."/>
            <person name="Desjardin D."/>
            <person name="Finy P."/>
            <person name="Geml J."/>
            <person name="Haridas S."/>
            <person name="Hughes K."/>
            <person name="Justo A."/>
            <person name="Karasinski D."/>
            <person name="Kautmanova I."/>
            <person name="Kiss B."/>
            <person name="Kocsube S."/>
            <person name="Kotiranta H."/>
            <person name="LaButti K.M."/>
            <person name="Lechner B.E."/>
            <person name="Liimatainen K."/>
            <person name="Lipzen A."/>
            <person name="Lukacs Z."/>
            <person name="Mihaltcheva S."/>
            <person name="Morgado L.N."/>
            <person name="Niskanen T."/>
            <person name="Noordeloos M.E."/>
            <person name="Ohm R.A."/>
            <person name="Ortiz-Santana B."/>
            <person name="Ovrebo C."/>
            <person name="Racz N."/>
            <person name="Riley R."/>
            <person name="Savchenko A."/>
            <person name="Shiryaev A."/>
            <person name="Soop K."/>
            <person name="Spirin V."/>
            <person name="Szebenyi C."/>
            <person name="Tomsovsky M."/>
            <person name="Tulloss R.E."/>
            <person name="Uehling J."/>
            <person name="Grigoriev I.V."/>
            <person name="Vagvolgyi C."/>
            <person name="Papp T."/>
            <person name="Martin F.M."/>
            <person name="Miettinen O."/>
            <person name="Hibbett D.S."/>
            <person name="Nagy L.G."/>
        </authorList>
    </citation>
    <scope>NUCLEOTIDE SEQUENCE [LARGE SCALE GENOMIC DNA]</scope>
    <source>
        <strain evidence="4 5">OMC1185</strain>
    </source>
</reference>
<dbReference type="InterPro" id="IPR005945">
    <property type="entry name" value="Pro_imino_pep"/>
</dbReference>
<dbReference type="InterPro" id="IPR000073">
    <property type="entry name" value="AB_hydrolase_1"/>
</dbReference>
<dbReference type="Pfam" id="PF00561">
    <property type="entry name" value="Abhydrolase_1"/>
    <property type="match status" value="1"/>
</dbReference>
<dbReference type="GO" id="GO:0008233">
    <property type="term" value="F:peptidase activity"/>
    <property type="evidence" value="ECO:0007669"/>
    <property type="project" value="InterPro"/>
</dbReference>
<dbReference type="Proteomes" id="UP000305948">
    <property type="component" value="Unassembled WGS sequence"/>
</dbReference>
<dbReference type="SUPFAM" id="SSF53474">
    <property type="entry name" value="alpha/beta-Hydrolases"/>
    <property type="match status" value="1"/>
</dbReference>
<dbReference type="InterPro" id="IPR050471">
    <property type="entry name" value="AB_hydrolase"/>
</dbReference>
<dbReference type="EMBL" id="ML213504">
    <property type="protein sequence ID" value="TFK55499.1"/>
    <property type="molecule type" value="Genomic_DNA"/>
</dbReference>
<keyword evidence="2" id="KW-0378">Hydrolase</keyword>
<gene>
    <name evidence="4" type="ORF">OE88DRAFT_1716314</name>
</gene>
<accession>A0A5C3NCD8</accession>
<feature type="domain" description="AB hydrolase-1" evidence="3">
    <location>
        <begin position="89"/>
        <end position="331"/>
    </location>
</feature>
<evidence type="ECO:0000313" key="5">
    <source>
        <dbReference type="Proteomes" id="UP000305948"/>
    </source>
</evidence>